<proteinExistence type="predicted"/>
<sequence length="114" mass="12765">LSKLVNHRQDRDRGLKLFPVNEEFIVCASHELALITSLPYVRNARQYYGLNGLGPKIANVHEIEQEEVCDALRCLGLRARYNAGANESGLLVRKGLANWSITVMTGIRAWNCSP</sequence>
<accession>A0A183SAE4</accession>
<dbReference type="PANTHER" id="PTHR33626">
    <property type="entry name" value="ZGC:158463"/>
    <property type="match status" value="1"/>
</dbReference>
<protein>
    <submittedName>
        <fullName evidence="1">Transferrin-like domain-containing protein</fullName>
    </submittedName>
</protein>
<organism evidence="1">
    <name type="scientific">Schistocephalus solidus</name>
    <name type="common">Tapeworm</name>
    <dbReference type="NCBI Taxonomy" id="70667"/>
    <lineage>
        <taxon>Eukaryota</taxon>
        <taxon>Metazoa</taxon>
        <taxon>Spiralia</taxon>
        <taxon>Lophotrochozoa</taxon>
        <taxon>Platyhelminthes</taxon>
        <taxon>Cestoda</taxon>
        <taxon>Eucestoda</taxon>
        <taxon>Diphyllobothriidea</taxon>
        <taxon>Diphyllobothriidae</taxon>
        <taxon>Schistocephalus</taxon>
    </lineage>
</organism>
<evidence type="ECO:0000313" key="1">
    <source>
        <dbReference type="WBParaSite" id="SSLN_0000124101-mRNA-1"/>
    </source>
</evidence>
<dbReference type="AlphaFoldDB" id="A0A183SAE4"/>
<dbReference type="PANTHER" id="PTHR33626:SF2">
    <property type="match status" value="1"/>
</dbReference>
<dbReference type="WBParaSite" id="SSLN_0000124101-mRNA-1">
    <property type="protein sequence ID" value="SSLN_0000124101-mRNA-1"/>
    <property type="gene ID" value="SSLN_0000124101"/>
</dbReference>
<name>A0A183SAE4_SCHSO</name>
<reference evidence="1" key="1">
    <citation type="submission" date="2016-06" db="UniProtKB">
        <authorList>
            <consortium name="WormBaseParasite"/>
        </authorList>
    </citation>
    <scope>IDENTIFICATION</scope>
</reference>